<feature type="domain" description="Glutaredoxin" evidence="3">
    <location>
        <begin position="74"/>
        <end position="123"/>
    </location>
</feature>
<dbReference type="InterPro" id="IPR002109">
    <property type="entry name" value="Glutaredoxin"/>
</dbReference>
<reference evidence="5 6" key="2">
    <citation type="submission" date="2021-08" db="EMBL/GenBank/DDBJ databases">
        <title>Massilia sp. R798.</title>
        <authorList>
            <person name="Baek J.H."/>
            <person name="Jung H.S."/>
            <person name="Kim K.R."/>
            <person name="Jeon C.O."/>
        </authorList>
    </citation>
    <scope>NUCLEOTIDE SEQUENCE [LARGE SCALE GENOMIC DNA]</scope>
    <source>
        <strain evidence="5 6">R798</strain>
    </source>
</reference>
<evidence type="ECO:0000259" key="3">
    <source>
        <dbReference type="Pfam" id="PF00462"/>
    </source>
</evidence>
<evidence type="ECO:0000313" key="6">
    <source>
        <dbReference type="Proteomes" id="UP000809349"/>
    </source>
</evidence>
<dbReference type="Pfam" id="PF00462">
    <property type="entry name" value="Glutaredoxin"/>
    <property type="match status" value="1"/>
</dbReference>
<dbReference type="CDD" id="cd02976">
    <property type="entry name" value="NrdH"/>
    <property type="match status" value="1"/>
</dbReference>
<evidence type="ECO:0000259" key="4">
    <source>
        <dbReference type="Pfam" id="PF13511"/>
    </source>
</evidence>
<evidence type="ECO:0000256" key="1">
    <source>
        <dbReference type="SAM" id="MobiDB-lite"/>
    </source>
</evidence>
<feature type="signal peptide" evidence="2">
    <location>
        <begin position="1"/>
        <end position="22"/>
    </location>
</feature>
<keyword evidence="6" id="KW-1185">Reference proteome</keyword>
<dbReference type="SUPFAM" id="SSF52833">
    <property type="entry name" value="Thioredoxin-like"/>
    <property type="match status" value="1"/>
</dbReference>
<name>A0ABS7STC2_9BURK</name>
<dbReference type="Pfam" id="PF13511">
    <property type="entry name" value="DUF4124"/>
    <property type="match status" value="1"/>
</dbReference>
<evidence type="ECO:0000256" key="2">
    <source>
        <dbReference type="SAM" id="SignalP"/>
    </source>
</evidence>
<dbReference type="InterPro" id="IPR036249">
    <property type="entry name" value="Thioredoxin-like_sf"/>
</dbReference>
<feature type="compositionally biased region" description="Low complexity" evidence="1">
    <location>
        <begin position="177"/>
        <end position="201"/>
    </location>
</feature>
<dbReference type="InterPro" id="IPR025392">
    <property type="entry name" value="DUF4124"/>
</dbReference>
<accession>A0ABS7STC2</accession>
<gene>
    <name evidence="5" type="ORF">I4X03_018105</name>
</gene>
<feature type="domain" description="DUF4124" evidence="4">
    <location>
        <begin position="11"/>
        <end position="48"/>
    </location>
</feature>
<comment type="caution">
    <text evidence="5">The sequence shown here is derived from an EMBL/GenBank/DDBJ whole genome shotgun (WGS) entry which is preliminary data.</text>
</comment>
<feature type="chain" id="PRO_5046465785" evidence="2">
    <location>
        <begin position="23"/>
        <end position="217"/>
    </location>
</feature>
<evidence type="ECO:0000313" key="5">
    <source>
        <dbReference type="EMBL" id="MBZ2209187.1"/>
    </source>
</evidence>
<protein>
    <submittedName>
        <fullName evidence="5">Glutaredoxin family protein</fullName>
    </submittedName>
</protein>
<dbReference type="Gene3D" id="3.40.30.10">
    <property type="entry name" value="Glutaredoxin"/>
    <property type="match status" value="1"/>
</dbReference>
<dbReference type="Proteomes" id="UP000809349">
    <property type="component" value="Unassembled WGS sequence"/>
</dbReference>
<feature type="region of interest" description="Disordered" evidence="1">
    <location>
        <begin position="163"/>
        <end position="217"/>
    </location>
</feature>
<proteinExistence type="predicted"/>
<reference evidence="5 6" key="1">
    <citation type="submission" date="2021-01" db="EMBL/GenBank/DDBJ databases">
        <authorList>
            <person name="Ruan W."/>
            <person name="Khan S.A."/>
            <person name="Jeon C.O."/>
        </authorList>
    </citation>
    <scope>NUCLEOTIDE SEQUENCE [LARGE SCALE GENOMIC DNA]</scope>
    <source>
        <strain evidence="5 6">R798</strain>
    </source>
</reference>
<organism evidence="5 6">
    <name type="scientific">Massilia soli</name>
    <dbReference type="NCBI Taxonomy" id="2792854"/>
    <lineage>
        <taxon>Bacteria</taxon>
        <taxon>Pseudomonadati</taxon>
        <taxon>Pseudomonadota</taxon>
        <taxon>Betaproteobacteria</taxon>
        <taxon>Burkholderiales</taxon>
        <taxon>Oxalobacteraceae</taxon>
        <taxon>Telluria group</taxon>
        <taxon>Massilia</taxon>
    </lineage>
</organism>
<keyword evidence="2" id="KW-0732">Signal</keyword>
<sequence length="217" mass="22690">MAKLIPAALGAALLLAGASASAQIYKWVDAKGVTHYSDTPPASKQAEVKPYGGADAVLVPLPYELARAARTSPVTLYTMPKCSGCDSGRALLKARGIPFTEKTVTTAADQDKLKQAGSDGQLPLLLVGRSKLLGFETGEWNSALTNAAYPAKSMLPSRYRHPEAVAAAPPATGPSPEALQRQQREAAQAADAEASAAAAREAQAREKKKSTTPAFQF</sequence>
<dbReference type="EMBL" id="JAFBIL020000007">
    <property type="protein sequence ID" value="MBZ2209187.1"/>
    <property type="molecule type" value="Genomic_DNA"/>
</dbReference>